<dbReference type="Gene3D" id="2.40.10.10">
    <property type="entry name" value="Trypsin-like serine proteases"/>
    <property type="match status" value="2"/>
</dbReference>
<evidence type="ECO:0000313" key="7">
    <source>
        <dbReference type="EMBL" id="BAN01653.1"/>
    </source>
</evidence>
<dbReference type="GO" id="GO:0006508">
    <property type="term" value="P:proteolysis"/>
    <property type="evidence" value="ECO:0007669"/>
    <property type="project" value="UniProtKB-KW"/>
</dbReference>
<keyword evidence="3" id="KW-0378">Hydrolase</keyword>
<dbReference type="PROSITE" id="PS51257">
    <property type="entry name" value="PROKAR_LIPOPROTEIN"/>
    <property type="match status" value="1"/>
</dbReference>
<dbReference type="Pfam" id="PF17820">
    <property type="entry name" value="PDZ_6"/>
    <property type="match status" value="1"/>
</dbReference>
<organism evidence="7 8">
    <name type="scientific">Ilumatobacter coccineus (strain NBRC 103263 / KCTC 29153 / YM16-304)</name>
    <dbReference type="NCBI Taxonomy" id="1313172"/>
    <lineage>
        <taxon>Bacteria</taxon>
        <taxon>Bacillati</taxon>
        <taxon>Actinomycetota</taxon>
        <taxon>Acidimicrobiia</taxon>
        <taxon>Acidimicrobiales</taxon>
        <taxon>Ilumatobacteraceae</taxon>
        <taxon>Ilumatobacter</taxon>
    </lineage>
</organism>
<dbReference type="GO" id="GO:0004252">
    <property type="term" value="F:serine-type endopeptidase activity"/>
    <property type="evidence" value="ECO:0007669"/>
    <property type="project" value="InterPro"/>
</dbReference>
<dbReference type="InterPro" id="IPR041489">
    <property type="entry name" value="PDZ_6"/>
</dbReference>
<sequence>MLRHAAPLAVALLAASCGGSGDPATLDTTTEPESTTTTAESTTTTTAPPVGTVDDVAPATVKLITEGSPLEPFSTDAELVGKIGSGFIVHSDGLVVATLHSMAQYDNVTAYLLDSDEPIDATVVGVSECNDLVLLDLAGDGYSALDWRTEPFNPGLKVFAAGYPLNLDTDPLDADYTLTAGIVNTAGRTASDVWVAVDGVIEHDARIRGGSSGGPLVDEQGDVVGVNFAGDDDNDINSAIAASVAADIVDRLMDGDVESIGIDGEAASDDTVGGVWVSGVRPGTPAESAGVQAGDLITSLGGEALGLDPTLQTYCDVLRSAGSADGLDLEVLRTATGEVLTGALGGEALSVDPTATGDDAAGGEAYEFVADDSESIGVEIPASWEERDGSPNQRLGPNLAVSPDLDGFLTTWDVPGLILDLDPDRGIDHLDTALDDLLSDQCSSLGRVDFATDDGAFIGRSETLGECGGTTTQLLNIAATRPDGRSLVLLQIQVVDDADFVIAERAIATFDAALPD</sequence>
<dbReference type="SUPFAM" id="SSF50156">
    <property type="entry name" value="PDZ domain-like"/>
    <property type="match status" value="1"/>
</dbReference>
<evidence type="ECO:0000256" key="3">
    <source>
        <dbReference type="ARBA" id="ARBA00022801"/>
    </source>
</evidence>
<evidence type="ECO:0000256" key="2">
    <source>
        <dbReference type="ARBA" id="ARBA00022670"/>
    </source>
</evidence>
<dbReference type="PROSITE" id="PS50106">
    <property type="entry name" value="PDZ"/>
    <property type="match status" value="1"/>
</dbReference>
<feature type="compositionally biased region" description="Low complexity" evidence="4">
    <location>
        <begin position="28"/>
        <end position="49"/>
    </location>
</feature>
<dbReference type="PANTHER" id="PTHR22939">
    <property type="entry name" value="SERINE PROTEASE FAMILY S1C HTRA-RELATED"/>
    <property type="match status" value="1"/>
</dbReference>
<evidence type="ECO:0000259" key="6">
    <source>
        <dbReference type="PROSITE" id="PS50106"/>
    </source>
</evidence>
<dbReference type="InterPro" id="IPR001478">
    <property type="entry name" value="PDZ"/>
</dbReference>
<dbReference type="Gene3D" id="2.30.42.10">
    <property type="match status" value="1"/>
</dbReference>
<dbReference type="InterPro" id="IPR009003">
    <property type="entry name" value="Peptidase_S1_PA"/>
</dbReference>
<dbReference type="Pfam" id="PF13365">
    <property type="entry name" value="Trypsin_2"/>
    <property type="match status" value="1"/>
</dbReference>
<evidence type="ECO:0000256" key="1">
    <source>
        <dbReference type="ARBA" id="ARBA00010541"/>
    </source>
</evidence>
<dbReference type="AlphaFoldDB" id="A0A6C7E591"/>
<dbReference type="Proteomes" id="UP000011863">
    <property type="component" value="Chromosome"/>
</dbReference>
<feature type="chain" id="PRO_5039685112" evidence="5">
    <location>
        <begin position="21"/>
        <end position="516"/>
    </location>
</feature>
<keyword evidence="2" id="KW-0645">Protease</keyword>
<evidence type="ECO:0000256" key="5">
    <source>
        <dbReference type="SAM" id="SignalP"/>
    </source>
</evidence>
<dbReference type="SMART" id="SM00228">
    <property type="entry name" value="PDZ"/>
    <property type="match status" value="1"/>
</dbReference>
<dbReference type="InterPro" id="IPR043504">
    <property type="entry name" value="Peptidase_S1_PA_chymotrypsin"/>
</dbReference>
<feature type="region of interest" description="Disordered" evidence="4">
    <location>
        <begin position="20"/>
        <end position="51"/>
    </location>
</feature>
<protein>
    <submittedName>
        <fullName evidence="7">Peptidase S01 family protein</fullName>
    </submittedName>
</protein>
<comment type="similarity">
    <text evidence="1">Belongs to the peptidase S1C family.</text>
</comment>
<dbReference type="PRINTS" id="PR00834">
    <property type="entry name" value="PROTEASES2C"/>
</dbReference>
<dbReference type="InterPro" id="IPR001940">
    <property type="entry name" value="Peptidase_S1C"/>
</dbReference>
<name>A0A6C7E591_ILUCY</name>
<dbReference type="PANTHER" id="PTHR22939:SF129">
    <property type="entry name" value="SERINE PROTEASE HTRA2, MITOCHONDRIAL"/>
    <property type="match status" value="1"/>
</dbReference>
<accession>A0A6C7E591</accession>
<dbReference type="SUPFAM" id="SSF50494">
    <property type="entry name" value="Trypsin-like serine proteases"/>
    <property type="match status" value="1"/>
</dbReference>
<dbReference type="EMBL" id="AP012057">
    <property type="protein sequence ID" value="BAN01653.1"/>
    <property type="molecule type" value="Genomic_DNA"/>
</dbReference>
<dbReference type="KEGG" id="aym:YM304_13390"/>
<feature type="signal peptide" evidence="5">
    <location>
        <begin position="1"/>
        <end position="20"/>
    </location>
</feature>
<keyword evidence="5" id="KW-0732">Signal</keyword>
<evidence type="ECO:0000256" key="4">
    <source>
        <dbReference type="SAM" id="MobiDB-lite"/>
    </source>
</evidence>
<gene>
    <name evidence="7" type="ORF">YM304_13390</name>
</gene>
<dbReference type="InterPro" id="IPR036034">
    <property type="entry name" value="PDZ_sf"/>
</dbReference>
<proteinExistence type="inferred from homology"/>
<feature type="domain" description="PDZ" evidence="6">
    <location>
        <begin position="255"/>
        <end position="333"/>
    </location>
</feature>
<keyword evidence="8" id="KW-1185">Reference proteome</keyword>
<reference evidence="7 8" key="1">
    <citation type="journal article" date="2013" name="Int. J. Syst. Evol. Microbiol.">
        <title>Ilumatobacter nonamiense sp. nov. and Ilumatobacter coccineum sp. nov., isolated from seashore sand.</title>
        <authorList>
            <person name="Matsumoto A."/>
            <person name="Kasai H."/>
            <person name="Matsuo Y."/>
            <person name="Shizuri Y."/>
            <person name="Ichikawa N."/>
            <person name="Fujita N."/>
            <person name="Omura S."/>
            <person name="Takahashi Y."/>
        </authorList>
    </citation>
    <scope>NUCLEOTIDE SEQUENCE [LARGE SCALE GENOMIC DNA]</scope>
    <source>
        <strain evidence="8">NBRC 103263 / KCTC 29153 / YM16-304</strain>
    </source>
</reference>
<evidence type="ECO:0000313" key="8">
    <source>
        <dbReference type="Proteomes" id="UP000011863"/>
    </source>
</evidence>